<dbReference type="CDD" id="cd00190">
    <property type="entry name" value="Tryp_SPc"/>
    <property type="match status" value="1"/>
</dbReference>
<evidence type="ECO:0000256" key="2">
    <source>
        <dbReference type="SAM" id="SignalP"/>
    </source>
</evidence>
<dbReference type="EMBL" id="JAZDUA010000169">
    <property type="protein sequence ID" value="KAK7865650.1"/>
    <property type="molecule type" value="Genomic_DNA"/>
</dbReference>
<evidence type="ECO:0000313" key="4">
    <source>
        <dbReference type="EMBL" id="KAK7865650.1"/>
    </source>
</evidence>
<dbReference type="InterPro" id="IPR001254">
    <property type="entry name" value="Trypsin_dom"/>
</dbReference>
<dbReference type="InterPro" id="IPR009003">
    <property type="entry name" value="Peptidase_S1_PA"/>
</dbReference>
<dbReference type="PROSITE" id="PS00134">
    <property type="entry name" value="TRYPSIN_HIS"/>
    <property type="match status" value="1"/>
</dbReference>
<feature type="domain" description="Peptidase S1" evidence="3">
    <location>
        <begin position="45"/>
        <end position="229"/>
    </location>
</feature>
<dbReference type="GO" id="GO:0006508">
    <property type="term" value="P:proteolysis"/>
    <property type="evidence" value="ECO:0007669"/>
    <property type="project" value="InterPro"/>
</dbReference>
<comment type="caution">
    <text evidence="4">The sequence shown here is derived from an EMBL/GenBank/DDBJ whole genome shotgun (WGS) entry which is preliminary data.</text>
</comment>
<organism evidence="4 5">
    <name type="scientific">Gryllus longicercus</name>
    <dbReference type="NCBI Taxonomy" id="2509291"/>
    <lineage>
        <taxon>Eukaryota</taxon>
        <taxon>Metazoa</taxon>
        <taxon>Ecdysozoa</taxon>
        <taxon>Arthropoda</taxon>
        <taxon>Hexapoda</taxon>
        <taxon>Insecta</taxon>
        <taxon>Pterygota</taxon>
        <taxon>Neoptera</taxon>
        <taxon>Polyneoptera</taxon>
        <taxon>Orthoptera</taxon>
        <taxon>Ensifera</taxon>
        <taxon>Gryllidea</taxon>
        <taxon>Grylloidea</taxon>
        <taxon>Gryllidae</taxon>
        <taxon>Gryllinae</taxon>
        <taxon>Gryllus</taxon>
    </lineage>
</organism>
<evidence type="ECO:0000259" key="3">
    <source>
        <dbReference type="PROSITE" id="PS50240"/>
    </source>
</evidence>
<keyword evidence="2" id="KW-0732">Signal</keyword>
<feature type="signal peptide" evidence="2">
    <location>
        <begin position="1"/>
        <end position="16"/>
    </location>
</feature>
<reference evidence="4 5" key="1">
    <citation type="submission" date="2024-03" db="EMBL/GenBank/DDBJ databases">
        <title>The genome assembly and annotation of the cricket Gryllus longicercus Weissman &amp; Gray.</title>
        <authorList>
            <person name="Szrajer S."/>
            <person name="Gray D."/>
            <person name="Ylla G."/>
        </authorList>
    </citation>
    <scope>NUCLEOTIDE SEQUENCE [LARGE SCALE GENOMIC DNA]</scope>
    <source>
        <strain evidence="4">DAG 2021-001</strain>
        <tissue evidence="4">Whole body minus gut</tissue>
    </source>
</reference>
<evidence type="ECO:0000313" key="5">
    <source>
        <dbReference type="Proteomes" id="UP001378592"/>
    </source>
</evidence>
<dbReference type="SUPFAM" id="SSF50494">
    <property type="entry name" value="Trypsin-like serine proteases"/>
    <property type="match status" value="1"/>
</dbReference>
<gene>
    <name evidence="4" type="ORF">R5R35_006907</name>
</gene>
<name>A0AAN9Z8C3_9ORTH</name>
<dbReference type="Gene3D" id="2.40.10.10">
    <property type="entry name" value="Trypsin-like serine proteases"/>
    <property type="match status" value="2"/>
</dbReference>
<dbReference type="PANTHER" id="PTHR24252">
    <property type="entry name" value="ACROSIN-RELATED"/>
    <property type="match status" value="1"/>
</dbReference>
<sequence length="229" mass="24062">MKFLIVVALVVAAVQAYIQPSDVIPVPHLKVTPVEGAPKYADSRIINGVQASRGQFPYQAALYLNGNGFCGGSLISTRWVLTAAHCAFGITFFTVFLGAHDISSASEEGRVVVTTRSKIVHPGYLVLLPPNDIALIDLGQDMPLSNLVQPIALATGDDLFEGAAARVSGWGKTSDASNAVSPTLNYVDLSIISNAECRQTFGLLNVRASTICAQGAGGRSSCNVSHCEA</sequence>
<keyword evidence="1" id="KW-1015">Disulfide bond</keyword>
<evidence type="ECO:0000256" key="1">
    <source>
        <dbReference type="ARBA" id="ARBA00023157"/>
    </source>
</evidence>
<accession>A0AAN9Z8C3</accession>
<dbReference type="AlphaFoldDB" id="A0AAN9Z8C3"/>
<dbReference type="GO" id="GO:0004252">
    <property type="term" value="F:serine-type endopeptidase activity"/>
    <property type="evidence" value="ECO:0007669"/>
    <property type="project" value="InterPro"/>
</dbReference>
<dbReference type="Pfam" id="PF00089">
    <property type="entry name" value="Trypsin"/>
    <property type="match status" value="1"/>
</dbReference>
<dbReference type="FunFam" id="2.40.10.10:FF:000068">
    <property type="entry name" value="transmembrane protease serine 2"/>
    <property type="match status" value="1"/>
</dbReference>
<dbReference type="SMART" id="SM00020">
    <property type="entry name" value="Tryp_SPc"/>
    <property type="match status" value="1"/>
</dbReference>
<dbReference type="InterPro" id="IPR001314">
    <property type="entry name" value="Peptidase_S1A"/>
</dbReference>
<dbReference type="InterPro" id="IPR043504">
    <property type="entry name" value="Peptidase_S1_PA_chymotrypsin"/>
</dbReference>
<dbReference type="Proteomes" id="UP001378592">
    <property type="component" value="Unassembled WGS sequence"/>
</dbReference>
<feature type="chain" id="PRO_5042976093" description="Peptidase S1 domain-containing protein" evidence="2">
    <location>
        <begin position="17"/>
        <end position="229"/>
    </location>
</feature>
<protein>
    <recommendedName>
        <fullName evidence="3">Peptidase S1 domain-containing protein</fullName>
    </recommendedName>
</protein>
<keyword evidence="5" id="KW-1185">Reference proteome</keyword>
<dbReference type="PRINTS" id="PR00722">
    <property type="entry name" value="CHYMOTRYPSIN"/>
</dbReference>
<dbReference type="PROSITE" id="PS50240">
    <property type="entry name" value="TRYPSIN_DOM"/>
    <property type="match status" value="1"/>
</dbReference>
<dbReference type="PANTHER" id="PTHR24252:SF7">
    <property type="entry name" value="HYALIN"/>
    <property type="match status" value="1"/>
</dbReference>
<proteinExistence type="predicted"/>
<dbReference type="InterPro" id="IPR018114">
    <property type="entry name" value="TRYPSIN_HIS"/>
</dbReference>